<dbReference type="InterPro" id="IPR036069">
    <property type="entry name" value="DUF34/NIF3_sf"/>
</dbReference>
<dbReference type="InterPro" id="IPR017221">
    <property type="entry name" value="DUF34/NIF3_bac"/>
</dbReference>
<protein>
    <recommendedName>
        <fullName evidence="3 5">GTP cyclohydrolase 1 type 2 homolog</fullName>
    </recommendedName>
</protein>
<dbReference type="Proteomes" id="UP000281955">
    <property type="component" value="Unassembled WGS sequence"/>
</dbReference>
<dbReference type="PANTHER" id="PTHR13799">
    <property type="entry name" value="NGG1 INTERACTING FACTOR 3"/>
    <property type="match status" value="1"/>
</dbReference>
<feature type="binding site" evidence="6">
    <location>
        <position position="339"/>
    </location>
    <ligand>
        <name>a divalent metal cation</name>
        <dbReference type="ChEBI" id="CHEBI:60240"/>
        <label>1</label>
    </ligand>
</feature>
<dbReference type="GO" id="GO:0046872">
    <property type="term" value="F:metal ion binding"/>
    <property type="evidence" value="ECO:0007669"/>
    <property type="project" value="UniProtKB-UniRule"/>
</dbReference>
<dbReference type="PANTHER" id="PTHR13799:SF14">
    <property type="entry name" value="GTP CYCLOHYDROLASE 1 TYPE 2 HOMOLOG"/>
    <property type="match status" value="1"/>
</dbReference>
<evidence type="ECO:0000256" key="2">
    <source>
        <dbReference type="ARBA" id="ARBA00011643"/>
    </source>
</evidence>
<evidence type="ECO:0000256" key="6">
    <source>
        <dbReference type="PIRSR" id="PIRSR602678-1"/>
    </source>
</evidence>
<evidence type="ECO:0000313" key="7">
    <source>
        <dbReference type="EMBL" id="RKS73970.1"/>
    </source>
</evidence>
<proteinExistence type="inferred from homology"/>
<dbReference type="InterPro" id="IPR015867">
    <property type="entry name" value="N-reg_PII/ATP_PRibTrfase_C"/>
</dbReference>
<feature type="binding site" evidence="6">
    <location>
        <position position="67"/>
    </location>
    <ligand>
        <name>a divalent metal cation</name>
        <dbReference type="ChEBI" id="CHEBI:60240"/>
        <label>1</label>
    </ligand>
</feature>
<accession>A0A420XP43</accession>
<evidence type="ECO:0000256" key="1">
    <source>
        <dbReference type="ARBA" id="ARBA00006964"/>
    </source>
</evidence>
<dbReference type="FunFam" id="3.40.1390.30:FF:000001">
    <property type="entry name" value="GTP cyclohydrolase 1 type 2"/>
    <property type="match status" value="1"/>
</dbReference>
<keyword evidence="8" id="KW-1185">Reference proteome</keyword>
<dbReference type="NCBIfam" id="TIGR00486">
    <property type="entry name" value="YbgI_SA1388"/>
    <property type="match status" value="1"/>
</dbReference>
<dbReference type="Gene3D" id="3.40.1390.30">
    <property type="entry name" value="NIF3 (NGG1p interacting factor 3)-like"/>
    <property type="match status" value="1"/>
</dbReference>
<dbReference type="RefSeq" id="WP_121193752.1">
    <property type="nucleotide sequence ID" value="NZ_RBWV01000012.1"/>
</dbReference>
<evidence type="ECO:0000256" key="3">
    <source>
        <dbReference type="ARBA" id="ARBA00022112"/>
    </source>
</evidence>
<comment type="subunit">
    <text evidence="2">Homohexamer.</text>
</comment>
<evidence type="ECO:0000313" key="8">
    <source>
        <dbReference type="Proteomes" id="UP000281955"/>
    </source>
</evidence>
<dbReference type="Pfam" id="PF01784">
    <property type="entry name" value="DUF34_NIF3"/>
    <property type="match status" value="1"/>
</dbReference>
<gene>
    <name evidence="7" type="ORF">CLV35_2467</name>
</gene>
<reference evidence="7 8" key="1">
    <citation type="submission" date="2018-10" db="EMBL/GenBank/DDBJ databases">
        <title>Genomic Encyclopedia of Archaeal and Bacterial Type Strains, Phase II (KMG-II): from individual species to whole genera.</title>
        <authorList>
            <person name="Goeker M."/>
        </authorList>
    </citation>
    <scope>NUCLEOTIDE SEQUENCE [LARGE SCALE GENOMIC DNA]</scope>
    <source>
        <strain evidence="7 8">RP-AC37</strain>
    </source>
</reference>
<feature type="binding site" evidence="6">
    <location>
        <position position="335"/>
    </location>
    <ligand>
        <name>a divalent metal cation</name>
        <dbReference type="ChEBI" id="CHEBI:60240"/>
        <label>1</label>
    </ligand>
</feature>
<dbReference type="EMBL" id="RBWV01000012">
    <property type="protein sequence ID" value="RKS73970.1"/>
    <property type="molecule type" value="Genomic_DNA"/>
</dbReference>
<evidence type="ECO:0000256" key="5">
    <source>
        <dbReference type="PIRNR" id="PIRNR037489"/>
    </source>
</evidence>
<name>A0A420XP43_9ACTN</name>
<dbReference type="Gene3D" id="3.30.70.120">
    <property type="match status" value="1"/>
</dbReference>
<dbReference type="AlphaFoldDB" id="A0A420XP43"/>
<dbReference type="OrthoDB" id="9795763at2"/>
<organism evidence="7 8">
    <name type="scientific">Motilibacter peucedani</name>
    <dbReference type="NCBI Taxonomy" id="598650"/>
    <lineage>
        <taxon>Bacteria</taxon>
        <taxon>Bacillati</taxon>
        <taxon>Actinomycetota</taxon>
        <taxon>Actinomycetes</taxon>
        <taxon>Motilibacterales</taxon>
        <taxon>Motilibacteraceae</taxon>
        <taxon>Motilibacter</taxon>
    </lineage>
</organism>
<dbReference type="InParanoid" id="A0A420XP43"/>
<feature type="binding site" evidence="6">
    <location>
        <position position="66"/>
    </location>
    <ligand>
        <name>a divalent metal cation</name>
        <dbReference type="ChEBI" id="CHEBI:60240"/>
        <label>1</label>
    </ligand>
</feature>
<comment type="similarity">
    <text evidence="1 5">Belongs to the GTP cyclohydrolase I type 2/NIF3 family.</text>
</comment>
<dbReference type="GO" id="GO:0005737">
    <property type="term" value="C:cytoplasm"/>
    <property type="evidence" value="ECO:0007669"/>
    <property type="project" value="TreeGrafter"/>
</dbReference>
<feature type="binding site" evidence="6">
    <location>
        <position position="105"/>
    </location>
    <ligand>
        <name>a divalent metal cation</name>
        <dbReference type="ChEBI" id="CHEBI:60240"/>
        <label>1</label>
    </ligand>
</feature>
<dbReference type="PIRSF" id="PIRSF037489">
    <property type="entry name" value="UCP037489_NIF3_YqfO"/>
    <property type="match status" value="1"/>
</dbReference>
<dbReference type="InterPro" id="IPR002678">
    <property type="entry name" value="DUF34/NIF3"/>
</dbReference>
<sequence length="382" mass="39519">MTATLAQVVAALEGLWDPRTAESWDAVGTVCGDPDAEVRRILMAVDPVEQTVDEAVEDGFDLLVTHHPLYLRGTSTVSAATPKGRLVHRLIRSGVGLHVAHTNADAAVPGVSDALARAVGVEGPLEPLDPQPADPLDKIVVFVPAAQAEQVVDALAAAGAGELGDYSRAANLSDSTGTFRPGPGAHPSVGRAGESAYVAETRVEMVLPRARRAAVVAAMRAAHPYEEPAFDVLELALPAGPRGIGRVGRLARPVALDEFAARVASALPPTVVGVRTAGDPDAVVERVAVCGGSGDSFVAAATAAGADAYVTADLRHHPVSESQLAGGPALLDVGHWASEWPWLAQAAQQIVTVLSESGTTVEVEVSETCTDPWTIQSSVPDW</sequence>
<comment type="caution">
    <text evidence="7">The sequence shown here is derived from an EMBL/GenBank/DDBJ whole genome shotgun (WGS) entry which is preliminary data.</text>
</comment>
<keyword evidence="4 5" id="KW-0479">Metal-binding</keyword>
<evidence type="ECO:0000256" key="4">
    <source>
        <dbReference type="ARBA" id="ARBA00022723"/>
    </source>
</evidence>
<dbReference type="SUPFAM" id="SSF102705">
    <property type="entry name" value="NIF3 (NGG1p interacting factor 3)-like"/>
    <property type="match status" value="1"/>
</dbReference>